<name>A0A9E7MRS2_9CAUD</name>
<reference evidence="1 2" key="1">
    <citation type="submission" date="2022-05" db="EMBL/GenBank/DDBJ databases">
        <authorList>
            <person name="Friedrich I."/>
            <person name="Poehlein A."/>
            <person name="Schneider D."/>
            <person name="Hertel R."/>
            <person name="Daniel R."/>
        </authorList>
    </citation>
    <scope>NUCLEOTIDE SEQUENCE [LARGE SCALE GENOMIC DNA]</scope>
</reference>
<gene>
    <name evidence="1" type="ORF">DOMOVOI_04260</name>
</gene>
<protein>
    <submittedName>
        <fullName evidence="1">Uncharacterized protein</fullName>
    </submittedName>
</protein>
<keyword evidence="2" id="KW-1185">Reference proteome</keyword>
<dbReference type="EMBL" id="ON529855">
    <property type="protein sequence ID" value="USN14897.1"/>
    <property type="molecule type" value="Genomic_DNA"/>
</dbReference>
<proteinExistence type="predicted"/>
<dbReference type="Proteomes" id="UP001057221">
    <property type="component" value="Segment"/>
</dbReference>
<sequence>MRGYYFLSQVRDQWYLVEQAARSEWQDWIDEPGMSGLFIPPYAKKVAGPQDVVFKAPLERQYGDSRLHQGEWA</sequence>
<evidence type="ECO:0000313" key="1">
    <source>
        <dbReference type="EMBL" id="USN14897.1"/>
    </source>
</evidence>
<evidence type="ECO:0000313" key="2">
    <source>
        <dbReference type="Proteomes" id="UP001057221"/>
    </source>
</evidence>
<organism evidence="1 2">
    <name type="scientific">Brevundimonas phage vB_BpoS-Domovoi</name>
    <dbReference type="NCBI Taxonomy" id="2948598"/>
    <lineage>
        <taxon>Viruses</taxon>
        <taxon>Duplodnaviria</taxon>
        <taxon>Heunggongvirae</taxon>
        <taxon>Uroviricota</taxon>
        <taxon>Caudoviricetes</taxon>
        <taxon>Jeanschmidtviridae</taxon>
        <taxon>Marchewkavirus</taxon>
        <taxon>Marchewkavirus domovoi</taxon>
    </lineage>
</organism>
<accession>A0A9E7MRS2</accession>